<dbReference type="GO" id="GO:0048513">
    <property type="term" value="P:animal organ development"/>
    <property type="evidence" value="ECO:0007669"/>
    <property type="project" value="UniProtKB-ARBA"/>
</dbReference>
<dbReference type="PROSITE" id="PS51126">
    <property type="entry name" value="DILUTE"/>
    <property type="match status" value="1"/>
</dbReference>
<proteinExistence type="inferred from homology"/>
<evidence type="ECO:0000256" key="9">
    <source>
        <dbReference type="PROSITE-ProRule" id="PRU00782"/>
    </source>
</evidence>
<feature type="compositionally biased region" description="Low complexity" evidence="11">
    <location>
        <begin position="1622"/>
        <end position="1633"/>
    </location>
</feature>
<dbReference type="GO" id="GO:0005737">
    <property type="term" value="C:cytoplasm"/>
    <property type="evidence" value="ECO:0007669"/>
    <property type="project" value="TreeGrafter"/>
</dbReference>
<feature type="binding site" evidence="9">
    <location>
        <begin position="162"/>
        <end position="169"/>
    </location>
    <ligand>
        <name>ATP</name>
        <dbReference type="ChEBI" id="CHEBI:30616"/>
    </ligand>
</feature>
<feature type="coiled-coil region" evidence="10">
    <location>
        <begin position="1308"/>
        <end position="1408"/>
    </location>
</feature>
<keyword evidence="15" id="KW-1185">Reference proteome</keyword>
<dbReference type="Gene3D" id="1.20.120.720">
    <property type="entry name" value="Myosin VI head, motor domain, U50 subdomain"/>
    <property type="match status" value="1"/>
</dbReference>
<dbReference type="SMART" id="SM00015">
    <property type="entry name" value="IQ"/>
    <property type="match status" value="6"/>
</dbReference>
<dbReference type="GO" id="GO:0016020">
    <property type="term" value="C:membrane"/>
    <property type="evidence" value="ECO:0007669"/>
    <property type="project" value="TreeGrafter"/>
</dbReference>
<feature type="domain" description="Myosin motor" evidence="13">
    <location>
        <begin position="68"/>
        <end position="758"/>
    </location>
</feature>
<gene>
    <name evidence="14" type="ORF">PSYICH_LOCUS10369</name>
</gene>
<dbReference type="PANTHER" id="PTHR13140">
    <property type="entry name" value="MYOSIN"/>
    <property type="match status" value="1"/>
</dbReference>
<dbReference type="PROSITE" id="PS50096">
    <property type="entry name" value="IQ"/>
    <property type="match status" value="5"/>
</dbReference>
<dbReference type="Pfam" id="PF00612">
    <property type="entry name" value="IQ"/>
    <property type="match status" value="4"/>
</dbReference>
<evidence type="ECO:0000259" key="13">
    <source>
        <dbReference type="PROSITE" id="PS51456"/>
    </source>
</evidence>
<evidence type="ECO:0000313" key="15">
    <source>
        <dbReference type="Proteomes" id="UP001153636"/>
    </source>
</evidence>
<evidence type="ECO:0000256" key="5">
    <source>
        <dbReference type="ARBA" id="ARBA00023054"/>
    </source>
</evidence>
<dbReference type="InterPro" id="IPR058662">
    <property type="entry name" value="Myo5a/b_dom"/>
</dbReference>
<keyword evidence="4" id="KW-0112">Calmodulin-binding</keyword>
<dbReference type="FunFam" id="1.10.10.820:FF:000001">
    <property type="entry name" value="Myosin heavy chain"/>
    <property type="match status" value="1"/>
</dbReference>
<dbReference type="InterPro" id="IPR001609">
    <property type="entry name" value="Myosin_head_motor_dom-like"/>
</dbReference>
<dbReference type="Pfam" id="PF00063">
    <property type="entry name" value="Myosin_head"/>
    <property type="match status" value="1"/>
</dbReference>
<dbReference type="PANTHER" id="PTHR13140:SF706">
    <property type="entry name" value="DILUTE CLASS UNCONVENTIONAL MYOSIN, ISOFORM C"/>
    <property type="match status" value="1"/>
</dbReference>
<dbReference type="SMART" id="SM01132">
    <property type="entry name" value="DIL"/>
    <property type="match status" value="1"/>
</dbReference>
<dbReference type="SUPFAM" id="SSF52540">
    <property type="entry name" value="P-loop containing nucleoside triphosphate hydrolases"/>
    <property type="match status" value="2"/>
</dbReference>
<accession>A0A9P0CVF7</accession>
<dbReference type="PROSITE" id="PS51456">
    <property type="entry name" value="MYOSIN_MOTOR"/>
    <property type="match status" value="1"/>
</dbReference>
<protein>
    <recommendedName>
        <fullName evidence="16">Dilute class unconventional myosin</fullName>
    </recommendedName>
</protein>
<name>A0A9P0CVF7_9CUCU</name>
<keyword evidence="5 10" id="KW-0175">Coiled coil</keyword>
<dbReference type="Gene3D" id="1.20.58.530">
    <property type="match status" value="1"/>
</dbReference>
<evidence type="ECO:0000256" key="3">
    <source>
        <dbReference type="ARBA" id="ARBA00022840"/>
    </source>
</evidence>
<feature type="region of interest" description="Disordered" evidence="11">
    <location>
        <begin position="1144"/>
        <end position="1170"/>
    </location>
</feature>
<dbReference type="GO" id="GO:0007015">
    <property type="term" value="P:actin filament organization"/>
    <property type="evidence" value="ECO:0007669"/>
    <property type="project" value="TreeGrafter"/>
</dbReference>
<dbReference type="GO" id="GO:0016459">
    <property type="term" value="C:myosin complex"/>
    <property type="evidence" value="ECO:0007669"/>
    <property type="project" value="UniProtKB-KW"/>
</dbReference>
<dbReference type="CDD" id="cd15470">
    <property type="entry name" value="Myo5_CBD"/>
    <property type="match status" value="1"/>
</dbReference>
<dbReference type="SMART" id="SM00242">
    <property type="entry name" value="MYSc"/>
    <property type="match status" value="1"/>
</dbReference>
<reference evidence="14" key="1">
    <citation type="submission" date="2022-01" db="EMBL/GenBank/DDBJ databases">
        <authorList>
            <person name="King R."/>
        </authorList>
    </citation>
    <scope>NUCLEOTIDE SEQUENCE</scope>
</reference>
<dbReference type="PRINTS" id="PR00193">
    <property type="entry name" value="MYOSINHEAVY"/>
</dbReference>
<dbReference type="OrthoDB" id="6108017at2759"/>
<dbReference type="InterPro" id="IPR002710">
    <property type="entry name" value="Dilute_dom"/>
</dbReference>
<dbReference type="InterPro" id="IPR036961">
    <property type="entry name" value="Kinesin_motor_dom_sf"/>
</dbReference>
<feature type="compositionally biased region" description="Low complexity" evidence="11">
    <location>
        <begin position="1153"/>
        <end position="1165"/>
    </location>
</feature>
<keyword evidence="8 9" id="KW-0009">Actin-binding</keyword>
<evidence type="ECO:0008006" key="16">
    <source>
        <dbReference type="Google" id="ProtNLM"/>
    </source>
</evidence>
<feature type="coiled-coil region" evidence="10">
    <location>
        <begin position="1179"/>
        <end position="1206"/>
    </location>
</feature>
<dbReference type="InterPro" id="IPR027417">
    <property type="entry name" value="P-loop_NTPase"/>
</dbReference>
<dbReference type="Pfam" id="PF01843">
    <property type="entry name" value="DIL"/>
    <property type="match status" value="1"/>
</dbReference>
<feature type="region of interest" description="Disordered" evidence="11">
    <location>
        <begin position="1608"/>
        <end position="1636"/>
    </location>
</feature>
<dbReference type="InterPro" id="IPR000048">
    <property type="entry name" value="IQ_motif_EF-hand-BS"/>
</dbReference>
<keyword evidence="2 9" id="KW-0547">Nucleotide-binding</keyword>
<dbReference type="EMBL" id="OV651816">
    <property type="protein sequence ID" value="CAH1110157.1"/>
    <property type="molecule type" value="Genomic_DNA"/>
</dbReference>
<keyword evidence="6 9" id="KW-0518">Myosin</keyword>
<evidence type="ECO:0000313" key="14">
    <source>
        <dbReference type="EMBL" id="CAH1110157.1"/>
    </source>
</evidence>
<feature type="region of interest" description="Actin-binding" evidence="9">
    <location>
        <begin position="637"/>
        <end position="659"/>
    </location>
</feature>
<dbReference type="CDD" id="cd01380">
    <property type="entry name" value="MYSc_Myo5"/>
    <property type="match status" value="1"/>
</dbReference>
<comment type="similarity">
    <text evidence="1 9">Belongs to the TRAFAC class myosin-kinesin ATPase superfamily. Myosin family.</text>
</comment>
<evidence type="ECO:0000256" key="8">
    <source>
        <dbReference type="ARBA" id="ARBA00023203"/>
    </source>
</evidence>
<feature type="coiled-coil region" evidence="10">
    <location>
        <begin position="910"/>
        <end position="1085"/>
    </location>
</feature>
<dbReference type="Gene3D" id="6.20.240.20">
    <property type="match status" value="1"/>
</dbReference>
<evidence type="ECO:0000256" key="11">
    <source>
        <dbReference type="SAM" id="MobiDB-lite"/>
    </source>
</evidence>
<dbReference type="Gene3D" id="1.10.10.820">
    <property type="match status" value="1"/>
</dbReference>
<evidence type="ECO:0000256" key="7">
    <source>
        <dbReference type="ARBA" id="ARBA00023175"/>
    </source>
</evidence>
<organism evidence="14 15">
    <name type="scientific">Psylliodes chrysocephalus</name>
    <dbReference type="NCBI Taxonomy" id="3402493"/>
    <lineage>
        <taxon>Eukaryota</taxon>
        <taxon>Metazoa</taxon>
        <taxon>Ecdysozoa</taxon>
        <taxon>Arthropoda</taxon>
        <taxon>Hexapoda</taxon>
        <taxon>Insecta</taxon>
        <taxon>Pterygota</taxon>
        <taxon>Neoptera</taxon>
        <taxon>Endopterygota</taxon>
        <taxon>Coleoptera</taxon>
        <taxon>Polyphaga</taxon>
        <taxon>Cucujiformia</taxon>
        <taxon>Chrysomeloidea</taxon>
        <taxon>Chrysomelidae</taxon>
        <taxon>Galerucinae</taxon>
        <taxon>Alticini</taxon>
        <taxon>Psylliodes</taxon>
    </lineage>
</organism>
<dbReference type="GO" id="GO:0000146">
    <property type="term" value="F:microfilament motor activity"/>
    <property type="evidence" value="ECO:0007669"/>
    <property type="project" value="TreeGrafter"/>
</dbReference>
<dbReference type="GO" id="GO:0048731">
    <property type="term" value="P:system development"/>
    <property type="evidence" value="ECO:0007669"/>
    <property type="project" value="UniProtKB-ARBA"/>
</dbReference>
<dbReference type="Gene3D" id="1.20.5.190">
    <property type="match status" value="3"/>
</dbReference>
<evidence type="ECO:0000256" key="4">
    <source>
        <dbReference type="ARBA" id="ARBA00022860"/>
    </source>
</evidence>
<evidence type="ECO:0000259" key="12">
    <source>
        <dbReference type="PROSITE" id="PS51126"/>
    </source>
</evidence>
<feature type="coiled-coil region" evidence="10">
    <location>
        <begin position="1249"/>
        <end position="1276"/>
    </location>
</feature>
<evidence type="ECO:0000256" key="10">
    <source>
        <dbReference type="SAM" id="Coils"/>
    </source>
</evidence>
<evidence type="ECO:0000256" key="1">
    <source>
        <dbReference type="ARBA" id="ARBA00008314"/>
    </source>
</evidence>
<keyword evidence="7 9" id="KW-0505">Motor protein</keyword>
<dbReference type="GO" id="GO:0009888">
    <property type="term" value="P:tissue development"/>
    <property type="evidence" value="ECO:0007669"/>
    <property type="project" value="UniProtKB-ARBA"/>
</dbReference>
<keyword evidence="3 9" id="KW-0067">ATP-binding</keyword>
<feature type="domain" description="Dilute" evidence="12">
    <location>
        <begin position="1506"/>
        <end position="1784"/>
    </location>
</feature>
<dbReference type="GO" id="GO:0005524">
    <property type="term" value="F:ATP binding"/>
    <property type="evidence" value="ECO:0007669"/>
    <property type="project" value="UniProtKB-UniRule"/>
</dbReference>
<dbReference type="Gene3D" id="3.40.850.10">
    <property type="entry name" value="Kinesin motor domain"/>
    <property type="match status" value="1"/>
</dbReference>
<dbReference type="GO" id="GO:0009653">
    <property type="term" value="P:anatomical structure morphogenesis"/>
    <property type="evidence" value="ECO:0007669"/>
    <property type="project" value="UniProtKB-ARBA"/>
</dbReference>
<evidence type="ECO:0000256" key="2">
    <source>
        <dbReference type="ARBA" id="ARBA00022741"/>
    </source>
</evidence>
<dbReference type="InterPro" id="IPR036103">
    <property type="entry name" value="MYSc_Myo5"/>
</dbReference>
<dbReference type="Proteomes" id="UP001153636">
    <property type="component" value="Chromosome 4"/>
</dbReference>
<evidence type="ECO:0000256" key="6">
    <source>
        <dbReference type="ARBA" id="ARBA00023123"/>
    </source>
</evidence>
<dbReference type="Pfam" id="PF25966">
    <property type="entry name" value="Myo5a"/>
    <property type="match status" value="1"/>
</dbReference>
<dbReference type="GO" id="GO:0051015">
    <property type="term" value="F:actin filament binding"/>
    <property type="evidence" value="ECO:0007669"/>
    <property type="project" value="TreeGrafter"/>
</dbReference>
<sequence>MSAIQLYTKGAKVWIPDQEKVWEEAELLESYSPNKTSLSILTISNETKNLNIKSEKDLPFLKNPNILLGENDLTSLSYLHEPAVMHNLKFRFCQKNEIYTYCGIVLVAINPYTDVPIYDVETIQTYRRQGIGDLDPHIFAVAEEAYRKLEREQTDQSIIVSGESGAGKTVSAKYTMRYFATVGGNATETQIEKKVLASSPIMEAIGNAKTTRNDNSSRFGKFIELQFNKQFHICGASMRTYLLEKSRVVFQASDERNYHIFYQICAARQQLPHLQLDHQNKFHYLNQGESPNVPGVDDLKEFEETVNALNLLGFSQQEQEDMFKIIASILHIGNIQFTECMIKVENEQDQEGCLIKPNDKGLNAVAELLEIDEEDMRRWLCTRKLVSMRDIFLKPMTAEAAVISRDALAKHIYSELFNWIVLIINRTLESEVPRHRFVGVLDIYGFETFDSNSFEQFCINYANEKLQQQFNLHVFKLEQEEYIKEGIEWKMIEFYDNQPCIDLIEAKLGILDLLDEECKMPRGSDGSWTEKLYTKCIKYAHFSKGRFGSSSFVVNHFADKVQYESNGFLEKNRDTVIEEQIHVIKNSKNHLIKKLFAPEDQKLATTRTKLKVVSAKPTPNVQKTHKQTVCSQFRDSLNKLMSTLNATTPHYVRCIKPNDTKTPFEYNPKRAVQQLRACGVLETIRLSSAGFPSRWTYLDFFYRYRVLCKSKDIDNRNIQKTSEIILGNSIKDSSTYQFGKTKIFFRPGQVAYLEKLRADKLVACCIMMQKSVRMFIYRKRYIKIQKSVQLIQRYGRGALARRLAQDIRRERSAKTIQRYVRGWVKRIQYQRLRKCILGIQCHARGYMARIRFLKHKYNLAAVTIQKYVRGWLARKQFKQKIRHIVICQAAVRRYLARKQYKKLRIEARSIEHVKKLNKGLENKIISLQQKIETLNKTNHELKNYQNEVHELKTKLQAFRAMETEIKNLKNIIFENNKTIEKLKSDINIEKEEKMDILNELDRFKQDVENQRRMWSEDTAKLREELENMNEIVKTSEKGAEENLKERLEAEKLLILNEADSDREQYQKLLSEYQNLEQFCDELKLQLRGQGHLGVHRRNVSDISSISVMDEHMSSDVPEDYGYGSVRSTASNNSVRERLDNVDWKIEGTSENQTPTNTSTSDSNTNQEVENESNIDIGLVLKLQHKLAEVERNKDRMQKRLDELSTSPKIEKARTDAEVAARISELELCNSQLKTQLFELQNSINEGKGFPKLQEQLATAQNELERRSEEIIQLKGVLANQTNDMKFMLNSKTRTGEYINEDGELAQAYETQKTINKQLELELQDEKAKYQAYEKELKLEIERLQNDNERQQRILSTNLLGSGQTQNEAYMQLQITRLTSENLELHDKIDALNENIRKLKKQERFLAKKLRDFGGNTMPDNEPYQSDLGLSVPIRNVPSIRKKDREYLGMFSYKVGTENAIMKELVIDLKPRTAVALLPGLPAHIVFMCIRYTDYRNDEDMVKTLLSAFNNSLKKVIKKRGGDFETTALWLSNANRLVNNMKQYSGEKAFQFRNTPKQNDQCLRNFDLSEYRQVFSDTALCLYHGLIKGVEDKIQTLIVPAILEHEEIPGMSGNKPSGRNRLGSTSSVSTPTGSQKPTTALLTELTNHYKMLTYYGVDMEVISQIFKQIFYFICASSLNNLLLRKDLCNWSKGIQIRHNLSHFESWTKDKNLDEHAIRITLEPIIQAAHLLQSRKTEEDVESICDMCSALTPPQICKILNLYTRLDEFEHIPANFIKLVQAKLKERPESGPQVLLIDVKYKYPVRFVFNPSIICLEDVEIPEVINLPMLEKL</sequence>